<feature type="compositionally biased region" description="Polar residues" evidence="8">
    <location>
        <begin position="37"/>
        <end position="60"/>
    </location>
</feature>
<dbReference type="PROSITE" id="PS51257">
    <property type="entry name" value="PROKAR_LIPOPROTEIN"/>
    <property type="match status" value="1"/>
</dbReference>
<dbReference type="AlphaFoldDB" id="A0A1T0CHH3"/>
<comment type="subcellular location">
    <subcellularLocation>
        <location evidence="1 7">Periplasm</location>
    </subcellularLocation>
</comment>
<evidence type="ECO:0000256" key="4">
    <source>
        <dbReference type="ARBA" id="ARBA00022764"/>
    </source>
</evidence>
<keyword evidence="6 7" id="KW-0676">Redox-active center</keyword>
<dbReference type="InterPro" id="IPR036249">
    <property type="entry name" value="Thioredoxin-like_sf"/>
</dbReference>
<evidence type="ECO:0000256" key="2">
    <source>
        <dbReference type="ARBA" id="ARBA00009813"/>
    </source>
</evidence>
<dbReference type="OrthoDB" id="12976at2"/>
<feature type="region of interest" description="Disordered" evidence="8">
    <location>
        <begin position="29"/>
        <end position="60"/>
    </location>
</feature>
<dbReference type="Gene3D" id="3.10.450.70">
    <property type="entry name" value="Disulphide bond isomerase, DsbC/G, N-terminal"/>
    <property type="match status" value="1"/>
</dbReference>
<dbReference type="Pfam" id="PF13098">
    <property type="entry name" value="Thioredoxin_2"/>
    <property type="match status" value="1"/>
</dbReference>
<evidence type="ECO:0000256" key="3">
    <source>
        <dbReference type="ARBA" id="ARBA00022729"/>
    </source>
</evidence>
<reference evidence="11 12" key="1">
    <citation type="submission" date="2017-02" db="EMBL/GenBank/DDBJ databases">
        <title>Draft genome sequence of Moraxella lincolnii CCUG 9405T type strain.</title>
        <authorList>
            <person name="Salva-Serra F."/>
            <person name="Engstrom-Jakobsson H."/>
            <person name="Thorell K."/>
            <person name="Jaen-Luchoro D."/>
            <person name="Gonzales-Siles L."/>
            <person name="Karlsson R."/>
            <person name="Yazdan S."/>
            <person name="Boulund F."/>
            <person name="Johnning A."/>
            <person name="Engstrand L."/>
            <person name="Kristiansson E."/>
            <person name="Moore E."/>
        </authorList>
    </citation>
    <scope>NUCLEOTIDE SEQUENCE [LARGE SCALE GENOMIC DNA]</scope>
    <source>
        <strain evidence="11 12">CCUG 9405</strain>
    </source>
</reference>
<evidence type="ECO:0000256" key="1">
    <source>
        <dbReference type="ARBA" id="ARBA00004418"/>
    </source>
</evidence>
<dbReference type="InterPro" id="IPR009094">
    <property type="entry name" value="DiS-bond_isomerase_DsbC/G_N_sf"/>
</dbReference>
<proteinExistence type="inferred from homology"/>
<dbReference type="CDD" id="cd03020">
    <property type="entry name" value="DsbA_DsbC_DsbG"/>
    <property type="match status" value="1"/>
</dbReference>
<sequence length="283" mass="30689">MRPFSKAPFTTLSVALSLAMLLTACSANADSNDKQSNKNNTQTAQSETVKTASAQPTQTIIADSPEAQQVLDNVRNNLKKSGIDINILSIKPTAVDNIYWVSSSDMAPFFTDKQGKHVIQGQIVQVGDAEPVDISAKLMQDFAKDKLAAEPITDMVVYPAKTDTKAVIYAFTDATCPYCQRLHQDVPTLNEAGVEVRYLAWPRNPQALTIMQSVWCAPDRKSAFEKAKNGGQNPLATCDSAVNRHTELGFSLGVQGTPAVFDEQGRQLGGYLPPNQLLSELGL</sequence>
<dbReference type="SUPFAM" id="SSF52833">
    <property type="entry name" value="Thioredoxin-like"/>
    <property type="match status" value="1"/>
</dbReference>
<evidence type="ECO:0000256" key="8">
    <source>
        <dbReference type="SAM" id="MobiDB-lite"/>
    </source>
</evidence>
<protein>
    <recommendedName>
        <fullName evidence="7">Thiol:disulfide interchange protein</fullName>
    </recommendedName>
</protein>
<keyword evidence="5" id="KW-1015">Disulfide bond</keyword>
<evidence type="ECO:0000256" key="6">
    <source>
        <dbReference type="ARBA" id="ARBA00023284"/>
    </source>
</evidence>
<dbReference type="GO" id="GO:0042597">
    <property type="term" value="C:periplasmic space"/>
    <property type="evidence" value="ECO:0007669"/>
    <property type="project" value="UniProtKB-SubCell"/>
</dbReference>
<dbReference type="InterPro" id="IPR033954">
    <property type="entry name" value="DiS-bond_Isoase_DsbC/G"/>
</dbReference>
<dbReference type="Gene3D" id="3.40.30.10">
    <property type="entry name" value="Glutaredoxin"/>
    <property type="match status" value="1"/>
</dbReference>
<gene>
    <name evidence="11" type="ORF">B0682_04065</name>
</gene>
<feature type="signal peptide" evidence="7">
    <location>
        <begin position="1"/>
        <end position="29"/>
    </location>
</feature>
<feature type="domain" description="Thioredoxin-like fold" evidence="10">
    <location>
        <begin position="160"/>
        <end position="280"/>
    </location>
</feature>
<comment type="caution">
    <text evidence="11">The sequence shown here is derived from an EMBL/GenBank/DDBJ whole genome shotgun (WGS) entry which is preliminary data.</text>
</comment>
<evidence type="ECO:0000256" key="7">
    <source>
        <dbReference type="RuleBase" id="RU364038"/>
    </source>
</evidence>
<keyword evidence="12" id="KW-1185">Reference proteome</keyword>
<dbReference type="InterPro" id="IPR051470">
    <property type="entry name" value="Thiol:disulfide_interchange"/>
</dbReference>
<dbReference type="STRING" id="90241.B0682_04065"/>
<keyword evidence="4 7" id="KW-0574">Periplasm</keyword>
<comment type="similarity">
    <text evidence="2 7">Belongs to the thioredoxin family. DsbC subfamily.</text>
</comment>
<dbReference type="PANTHER" id="PTHR35272:SF3">
    <property type="entry name" value="THIOL:DISULFIDE INTERCHANGE PROTEIN DSBC"/>
    <property type="match status" value="1"/>
</dbReference>
<accession>A0A1T0CHH3</accession>
<evidence type="ECO:0000313" key="11">
    <source>
        <dbReference type="EMBL" id="OOS21798.1"/>
    </source>
</evidence>
<evidence type="ECO:0000259" key="9">
    <source>
        <dbReference type="Pfam" id="PF10411"/>
    </source>
</evidence>
<evidence type="ECO:0000256" key="5">
    <source>
        <dbReference type="ARBA" id="ARBA00023157"/>
    </source>
</evidence>
<feature type="domain" description="Disulphide bond isomerase DsbC/G N-terminal" evidence="9">
    <location>
        <begin position="67"/>
        <end position="127"/>
    </location>
</feature>
<comment type="function">
    <text evidence="7">Required for disulfide bond formation in some periplasmic proteins. Acts by transferring its disulfide bond to other proteins and is reduced in the process.</text>
</comment>
<feature type="chain" id="PRO_5011813290" description="Thiol:disulfide interchange protein" evidence="7">
    <location>
        <begin position="30"/>
        <end position="283"/>
    </location>
</feature>
<dbReference type="Pfam" id="PF10411">
    <property type="entry name" value="DsbC_N"/>
    <property type="match status" value="1"/>
</dbReference>
<evidence type="ECO:0000259" key="10">
    <source>
        <dbReference type="Pfam" id="PF13098"/>
    </source>
</evidence>
<dbReference type="SUPFAM" id="SSF54423">
    <property type="entry name" value="DsbC/DsbG N-terminal domain-like"/>
    <property type="match status" value="1"/>
</dbReference>
<keyword evidence="3 7" id="KW-0732">Signal</keyword>
<dbReference type="InterPro" id="IPR012336">
    <property type="entry name" value="Thioredoxin-like_fold"/>
</dbReference>
<name>A0A1T0CHH3_9GAMM</name>
<dbReference type="RefSeq" id="WP_078306787.1">
    <property type="nucleotide sequence ID" value="NZ_CP147511.1"/>
</dbReference>
<organism evidence="11 12">
    <name type="scientific">Lwoffella lincolnii</name>
    <dbReference type="NCBI Taxonomy" id="90241"/>
    <lineage>
        <taxon>Bacteria</taxon>
        <taxon>Pseudomonadati</taxon>
        <taxon>Pseudomonadota</taxon>
        <taxon>Gammaproteobacteria</taxon>
        <taxon>Moraxellales</taxon>
        <taxon>Moraxellaceae</taxon>
        <taxon>Lwoffella</taxon>
    </lineage>
</organism>
<dbReference type="PANTHER" id="PTHR35272">
    <property type="entry name" value="THIOL:DISULFIDE INTERCHANGE PROTEIN DSBC-RELATED"/>
    <property type="match status" value="1"/>
</dbReference>
<dbReference type="Proteomes" id="UP000191094">
    <property type="component" value="Unassembled WGS sequence"/>
</dbReference>
<evidence type="ECO:0000313" key="12">
    <source>
        <dbReference type="Proteomes" id="UP000191094"/>
    </source>
</evidence>
<dbReference type="InterPro" id="IPR018950">
    <property type="entry name" value="DiS-bond_isomerase_DsbC/G_N"/>
</dbReference>
<dbReference type="EMBL" id="MUYT01000004">
    <property type="protein sequence ID" value="OOS21798.1"/>
    <property type="molecule type" value="Genomic_DNA"/>
</dbReference>